<dbReference type="PRINTS" id="PR00783">
    <property type="entry name" value="MINTRINSICP"/>
</dbReference>
<evidence type="ECO:0000256" key="10">
    <source>
        <dbReference type="ARBA" id="ARBA00038503"/>
    </source>
</evidence>
<evidence type="ECO:0000256" key="3">
    <source>
        <dbReference type="ARBA" id="ARBA00011881"/>
    </source>
</evidence>
<dbReference type="PANTHER" id="PTHR19139">
    <property type="entry name" value="AQUAPORIN TRANSPORTER"/>
    <property type="match status" value="1"/>
</dbReference>
<feature type="transmembrane region" description="Helical" evidence="13">
    <location>
        <begin position="265"/>
        <end position="291"/>
    </location>
</feature>
<comment type="similarity">
    <text evidence="10">Belongs to the UTP23/FCF1 family. UTP23 subfamily.</text>
</comment>
<evidence type="ECO:0000256" key="6">
    <source>
        <dbReference type="ARBA" id="ARBA00022737"/>
    </source>
</evidence>
<evidence type="ECO:0000313" key="16">
    <source>
        <dbReference type="Proteomes" id="UP001162164"/>
    </source>
</evidence>
<dbReference type="InterPro" id="IPR029060">
    <property type="entry name" value="PIN-like_dom_sf"/>
</dbReference>
<accession>A0ABQ9JRR8</accession>
<dbReference type="InterPro" id="IPR000425">
    <property type="entry name" value="MIP"/>
</dbReference>
<protein>
    <recommendedName>
        <fullName evidence="14">UTP23 sensor motif region domain-containing protein</fullName>
    </recommendedName>
</protein>
<evidence type="ECO:0000256" key="12">
    <source>
        <dbReference type="SAM" id="MobiDB-lite"/>
    </source>
</evidence>
<dbReference type="PANTHER" id="PTHR19139:SF291">
    <property type="entry name" value="AQUAPORIN"/>
    <property type="match status" value="1"/>
</dbReference>
<evidence type="ECO:0000313" key="15">
    <source>
        <dbReference type="EMBL" id="KAJ8980288.1"/>
    </source>
</evidence>
<comment type="caution">
    <text evidence="15">The sequence shown here is derived from an EMBL/GenBank/DDBJ whole genome shotgun (WGS) entry which is preliminary data.</text>
</comment>
<dbReference type="Pfam" id="PF04900">
    <property type="entry name" value="Fcf1"/>
    <property type="match status" value="1"/>
</dbReference>
<dbReference type="Proteomes" id="UP001162164">
    <property type="component" value="Unassembled WGS sequence"/>
</dbReference>
<dbReference type="InterPro" id="IPR034294">
    <property type="entry name" value="Aquaporin_transptr"/>
</dbReference>
<keyword evidence="16" id="KW-1185">Reference proteome</keyword>
<dbReference type="Pfam" id="PF00230">
    <property type="entry name" value="MIP"/>
    <property type="match status" value="1"/>
</dbReference>
<feature type="region of interest" description="Disordered" evidence="12">
    <location>
        <begin position="195"/>
        <end position="230"/>
    </location>
</feature>
<dbReference type="CDD" id="cd09866">
    <property type="entry name" value="PIN_Fcf1-Utp23-H"/>
    <property type="match status" value="1"/>
</dbReference>
<dbReference type="InterPro" id="IPR006984">
    <property type="entry name" value="Fcf1/UTP23"/>
</dbReference>
<feature type="domain" description="UTP23 sensor motif region" evidence="14">
    <location>
        <begin position="203"/>
        <end position="221"/>
    </location>
</feature>
<evidence type="ECO:0000256" key="2">
    <source>
        <dbReference type="ARBA" id="ARBA00006175"/>
    </source>
</evidence>
<keyword evidence="4 11" id="KW-0813">Transport</keyword>
<organism evidence="15 16">
    <name type="scientific">Molorchus minor</name>
    <dbReference type="NCBI Taxonomy" id="1323400"/>
    <lineage>
        <taxon>Eukaryota</taxon>
        <taxon>Metazoa</taxon>
        <taxon>Ecdysozoa</taxon>
        <taxon>Arthropoda</taxon>
        <taxon>Hexapoda</taxon>
        <taxon>Insecta</taxon>
        <taxon>Pterygota</taxon>
        <taxon>Neoptera</taxon>
        <taxon>Endopterygota</taxon>
        <taxon>Coleoptera</taxon>
        <taxon>Polyphaga</taxon>
        <taxon>Cucujiformia</taxon>
        <taxon>Chrysomeloidea</taxon>
        <taxon>Cerambycidae</taxon>
        <taxon>Lamiinae</taxon>
        <taxon>Monochamini</taxon>
        <taxon>Molorchus</taxon>
    </lineage>
</organism>
<dbReference type="Pfam" id="PF24779">
    <property type="entry name" value="UTP23_sensor"/>
    <property type="match status" value="1"/>
</dbReference>
<evidence type="ECO:0000256" key="7">
    <source>
        <dbReference type="ARBA" id="ARBA00022989"/>
    </source>
</evidence>
<keyword evidence="5 11" id="KW-0812">Transmembrane</keyword>
<feature type="transmembrane region" description="Helical" evidence="13">
    <location>
        <begin position="463"/>
        <end position="481"/>
    </location>
</feature>
<name>A0ABQ9JRR8_9CUCU</name>
<dbReference type="Gene3D" id="3.40.50.1010">
    <property type="entry name" value="5'-nuclease"/>
    <property type="match status" value="1"/>
</dbReference>
<comment type="subunit">
    <text evidence="3">Homotetramer.</text>
</comment>
<keyword evidence="6" id="KW-0677">Repeat</keyword>
<dbReference type="Gene3D" id="1.20.1080.10">
    <property type="entry name" value="Glycerol uptake facilitator protein"/>
    <property type="match status" value="1"/>
</dbReference>
<dbReference type="SUPFAM" id="SSF81338">
    <property type="entry name" value="Aquaporin-like"/>
    <property type="match status" value="1"/>
</dbReference>
<proteinExistence type="inferred from homology"/>
<sequence>MYLSFLVFFNFKIKSKMKIRRYKKVHKHLGFFVNNFGFRQPYQLLIDGTFCYAALNNKINIADNIPRYLQAEIKLLTTQCAIIEMENLGSKLNGALLILKKYVVHKCGHEGKPIPGSKCLLSMLKNRNESHYIIATQDRDLQSKIRLKPGVPLLYLHVKTPVLEQPSAASVKAATNKLSALCKSEIEALQELKDKNGLTNEEKPKRKKKKGPNPLSCKKKKRSNVQSNVVKRERQIEAEKVKRKRIRISKHQNLQVQAKPKLFDYILIALAEFVGTATLLFLSCTGATLGIQGAISGMHMSFNAGLAVTAAIQMVGHISGAHINPVVTLSAFILNEISTIQVPIYIVSQILGSLAGCAFQVIVTPRIYIDNGGESPAGFVARHLTRTSPTGALGVEILLSIILVFSVCSSWDHRNSDKQDSVPLKIGIVVVIANLAAGAYTGASMNPVRSLGPAVWTNDYSSHWVYWAGPTIGSLIATYFYKYIVLRKN</sequence>
<evidence type="ECO:0000256" key="1">
    <source>
        <dbReference type="ARBA" id="ARBA00004141"/>
    </source>
</evidence>
<comment type="function">
    <text evidence="9">Involved in rRNA-processing and ribosome biogenesis.</text>
</comment>
<evidence type="ECO:0000256" key="5">
    <source>
        <dbReference type="ARBA" id="ARBA00022692"/>
    </source>
</evidence>
<dbReference type="InterPro" id="IPR023271">
    <property type="entry name" value="Aquaporin-like"/>
</dbReference>
<evidence type="ECO:0000256" key="4">
    <source>
        <dbReference type="ARBA" id="ARBA00022448"/>
    </source>
</evidence>
<keyword evidence="8 13" id="KW-0472">Membrane</keyword>
<gene>
    <name evidence="15" type="ORF">NQ317_005208</name>
</gene>
<feature type="transmembrane region" description="Helical" evidence="13">
    <location>
        <begin position="346"/>
        <end position="369"/>
    </location>
</feature>
<evidence type="ECO:0000256" key="9">
    <source>
        <dbReference type="ARBA" id="ARBA00037300"/>
    </source>
</evidence>
<comment type="subcellular location">
    <subcellularLocation>
        <location evidence="1">Membrane</location>
        <topology evidence="1">Multi-pass membrane protein</topology>
    </subcellularLocation>
</comment>
<dbReference type="SUPFAM" id="SSF88723">
    <property type="entry name" value="PIN domain-like"/>
    <property type="match status" value="1"/>
</dbReference>
<feature type="transmembrane region" description="Helical" evidence="13">
    <location>
        <begin position="389"/>
        <end position="410"/>
    </location>
</feature>
<feature type="compositionally biased region" description="Basic and acidic residues" evidence="12">
    <location>
        <begin position="195"/>
        <end position="204"/>
    </location>
</feature>
<evidence type="ECO:0000259" key="14">
    <source>
        <dbReference type="Pfam" id="PF24779"/>
    </source>
</evidence>
<keyword evidence="7 13" id="KW-1133">Transmembrane helix</keyword>
<evidence type="ECO:0000256" key="13">
    <source>
        <dbReference type="SAM" id="Phobius"/>
    </source>
</evidence>
<evidence type="ECO:0000256" key="8">
    <source>
        <dbReference type="ARBA" id="ARBA00023136"/>
    </source>
</evidence>
<reference evidence="15" key="1">
    <citation type="journal article" date="2023" name="Insect Mol. Biol.">
        <title>Genome sequencing provides insights into the evolution of gene families encoding plant cell wall-degrading enzymes in longhorned beetles.</title>
        <authorList>
            <person name="Shin N.R."/>
            <person name="Okamura Y."/>
            <person name="Kirsch R."/>
            <person name="Pauchet Y."/>
        </authorList>
    </citation>
    <scope>NUCLEOTIDE SEQUENCE</scope>
    <source>
        <strain evidence="15">MMC_N1</strain>
    </source>
</reference>
<dbReference type="InterPro" id="IPR057776">
    <property type="entry name" value="UTP23_sensor"/>
</dbReference>
<feature type="compositionally biased region" description="Basic residues" evidence="12">
    <location>
        <begin position="205"/>
        <end position="223"/>
    </location>
</feature>
<evidence type="ECO:0000256" key="11">
    <source>
        <dbReference type="RuleBase" id="RU000477"/>
    </source>
</evidence>
<dbReference type="CDD" id="cd00333">
    <property type="entry name" value="MIP"/>
    <property type="match status" value="1"/>
</dbReference>
<feature type="transmembrane region" description="Helical" evidence="13">
    <location>
        <begin position="422"/>
        <end position="443"/>
    </location>
</feature>
<comment type="similarity">
    <text evidence="2 11">Belongs to the MIP/aquaporin (TC 1.A.8) family.</text>
</comment>
<dbReference type="EMBL" id="JAPWTJ010000268">
    <property type="protein sequence ID" value="KAJ8980288.1"/>
    <property type="molecule type" value="Genomic_DNA"/>
</dbReference>